<dbReference type="Proteomes" id="UP000309038">
    <property type="component" value="Unassembled WGS sequence"/>
</dbReference>
<keyword evidence="2" id="KW-0812">Transmembrane</keyword>
<evidence type="ECO:0000313" key="4">
    <source>
        <dbReference type="EMBL" id="THH01269.1"/>
    </source>
</evidence>
<reference evidence="4 5" key="1">
    <citation type="submission" date="2019-02" db="EMBL/GenBank/DDBJ databases">
        <title>Genome sequencing of the rare red list fungi Phlebia centrifuga.</title>
        <authorList>
            <person name="Buettner E."/>
            <person name="Kellner H."/>
        </authorList>
    </citation>
    <scope>NUCLEOTIDE SEQUENCE [LARGE SCALE GENOMIC DNA]</scope>
    <source>
        <strain evidence="4 5">DSM 108282</strain>
    </source>
</reference>
<feature type="compositionally biased region" description="Basic residues" evidence="1">
    <location>
        <begin position="1"/>
        <end position="13"/>
    </location>
</feature>
<keyword evidence="5" id="KW-1185">Reference proteome</keyword>
<dbReference type="EMBL" id="SGPJ01000028">
    <property type="protein sequence ID" value="THH01269.1"/>
    <property type="molecule type" value="Genomic_DNA"/>
</dbReference>
<feature type="transmembrane region" description="Helical" evidence="2">
    <location>
        <begin position="148"/>
        <end position="167"/>
    </location>
</feature>
<feature type="region of interest" description="Disordered" evidence="1">
    <location>
        <begin position="1"/>
        <end position="20"/>
    </location>
</feature>
<gene>
    <name evidence="4" type="ORF">EW026_g1399</name>
</gene>
<evidence type="ECO:0000259" key="3">
    <source>
        <dbReference type="Pfam" id="PF20153"/>
    </source>
</evidence>
<dbReference type="Pfam" id="PF20153">
    <property type="entry name" value="DUF6535"/>
    <property type="match status" value="1"/>
</dbReference>
<feature type="domain" description="DUF6535" evidence="3">
    <location>
        <begin position="47"/>
        <end position="219"/>
    </location>
</feature>
<accession>A0A4S4KRK8</accession>
<evidence type="ECO:0000256" key="2">
    <source>
        <dbReference type="SAM" id="Phobius"/>
    </source>
</evidence>
<feature type="transmembrane region" description="Helical" evidence="2">
    <location>
        <begin position="71"/>
        <end position="88"/>
    </location>
</feature>
<comment type="caution">
    <text evidence="4">The sequence shown here is derived from an EMBL/GenBank/DDBJ whole genome shotgun (WGS) entry which is preliminary data.</text>
</comment>
<evidence type="ECO:0000313" key="5">
    <source>
        <dbReference type="Proteomes" id="UP000309038"/>
    </source>
</evidence>
<dbReference type="AlphaFoldDB" id="A0A4S4KRK8"/>
<evidence type="ECO:0000256" key="1">
    <source>
        <dbReference type="SAM" id="MobiDB-lite"/>
    </source>
</evidence>
<sequence length="447" mass="49246">MALRSHVRSSTRKRTTDDGEYKTLEKALRKVLSDIANGKSRSNSQGWPEMAKTLRDMDEEKIKDTKEDIDTLLVFAGLFAAVLTPFLAETYQTLSQSSDDTSVVILQQISTQVANYVINNRTIHSTAPPFPADSPSFVTPPFALSVNILWFASLTLAMVTASFGILVKQWLREYMSVETSRSAKARLRVRHFRGTALEDWKVFDIAAALPLLLQLSLVYTVTPMVGGWATLFFFATVAPAISARCPYKTTLLKHSMQKLRGWIYSHQRTRWLYFGPMNTCEPPGPMEDGDAAIDPQYDVAILTTADAILLDDDLLGIMGDSLQDTKAKPSEIIDFVVAALHQRLPDLGPDSLKGPIQSINLCRLPQRAWTALVKITARTLKGSGVVLRRNGAADSLEDWAKNAITILSTFHPSTFLPEARDALTACMTAALIPTTQTGAIIQDPVSG</sequence>
<name>A0A4S4KRK8_9APHY</name>
<organism evidence="4 5">
    <name type="scientific">Hermanssonia centrifuga</name>
    <dbReference type="NCBI Taxonomy" id="98765"/>
    <lineage>
        <taxon>Eukaryota</taxon>
        <taxon>Fungi</taxon>
        <taxon>Dikarya</taxon>
        <taxon>Basidiomycota</taxon>
        <taxon>Agaricomycotina</taxon>
        <taxon>Agaricomycetes</taxon>
        <taxon>Polyporales</taxon>
        <taxon>Meruliaceae</taxon>
        <taxon>Hermanssonia</taxon>
    </lineage>
</organism>
<keyword evidence="2" id="KW-1133">Transmembrane helix</keyword>
<dbReference type="InterPro" id="IPR045338">
    <property type="entry name" value="DUF6535"/>
</dbReference>
<keyword evidence="2" id="KW-0472">Membrane</keyword>
<proteinExistence type="predicted"/>
<protein>
    <recommendedName>
        <fullName evidence="3">DUF6535 domain-containing protein</fullName>
    </recommendedName>
</protein>